<keyword evidence="5" id="KW-0812">Transmembrane</keyword>
<dbReference type="PANTHER" id="PTHR46858">
    <property type="entry name" value="OS05G0521000 PROTEIN"/>
    <property type="match status" value="1"/>
</dbReference>
<dbReference type="GO" id="GO:0061630">
    <property type="term" value="F:ubiquitin protein ligase activity"/>
    <property type="evidence" value="ECO:0007669"/>
    <property type="project" value="TreeGrafter"/>
</dbReference>
<name>A0A8K0E6C8_9ROSA</name>
<dbReference type="AlphaFoldDB" id="A0A8K0E6C8"/>
<dbReference type="GO" id="GO:0008270">
    <property type="term" value="F:zinc ion binding"/>
    <property type="evidence" value="ECO:0007669"/>
    <property type="project" value="UniProtKB-KW"/>
</dbReference>
<dbReference type="GO" id="GO:0016567">
    <property type="term" value="P:protein ubiquitination"/>
    <property type="evidence" value="ECO:0007669"/>
    <property type="project" value="TreeGrafter"/>
</dbReference>
<dbReference type="Pfam" id="PF13920">
    <property type="entry name" value="zf-C3HC4_3"/>
    <property type="match status" value="1"/>
</dbReference>
<organism evidence="8 9">
    <name type="scientific">Rhamnella rubrinervis</name>
    <dbReference type="NCBI Taxonomy" id="2594499"/>
    <lineage>
        <taxon>Eukaryota</taxon>
        <taxon>Viridiplantae</taxon>
        <taxon>Streptophyta</taxon>
        <taxon>Embryophyta</taxon>
        <taxon>Tracheophyta</taxon>
        <taxon>Spermatophyta</taxon>
        <taxon>Magnoliopsida</taxon>
        <taxon>eudicotyledons</taxon>
        <taxon>Gunneridae</taxon>
        <taxon>Pentapetalae</taxon>
        <taxon>rosids</taxon>
        <taxon>fabids</taxon>
        <taxon>Rosales</taxon>
        <taxon>Rhamnaceae</taxon>
        <taxon>rhamnoid group</taxon>
        <taxon>Rhamneae</taxon>
        <taxon>Rhamnella</taxon>
    </lineage>
</organism>
<evidence type="ECO:0000313" key="7">
    <source>
        <dbReference type="EMBL" id="KAF3438831.1"/>
    </source>
</evidence>
<feature type="transmembrane region" description="Helical" evidence="5">
    <location>
        <begin position="39"/>
        <end position="57"/>
    </location>
</feature>
<evidence type="ECO:0000256" key="1">
    <source>
        <dbReference type="ARBA" id="ARBA00022723"/>
    </source>
</evidence>
<accession>A0A8K0E6C8</accession>
<feature type="domain" description="RING-type" evidence="6">
    <location>
        <begin position="122"/>
        <end position="162"/>
    </location>
</feature>
<dbReference type="Proteomes" id="UP000796880">
    <property type="component" value="Unassembled WGS sequence"/>
</dbReference>
<dbReference type="SMART" id="SM00184">
    <property type="entry name" value="RING"/>
    <property type="match status" value="1"/>
</dbReference>
<dbReference type="Gene3D" id="3.30.40.10">
    <property type="entry name" value="Zinc/RING finger domain, C3HC4 (zinc finger)"/>
    <property type="match status" value="1"/>
</dbReference>
<dbReference type="PROSITE" id="PS50089">
    <property type="entry name" value="ZF_RING_2"/>
    <property type="match status" value="1"/>
</dbReference>
<protein>
    <recommendedName>
        <fullName evidence="6">RING-type domain-containing protein</fullName>
    </recommendedName>
</protein>
<keyword evidence="5" id="KW-0472">Membrane</keyword>
<evidence type="ECO:0000256" key="2">
    <source>
        <dbReference type="ARBA" id="ARBA00022771"/>
    </source>
</evidence>
<evidence type="ECO:0000256" key="5">
    <source>
        <dbReference type="SAM" id="Phobius"/>
    </source>
</evidence>
<keyword evidence="3" id="KW-0862">Zinc</keyword>
<dbReference type="PANTHER" id="PTHR46858:SF14">
    <property type="entry name" value="RING-TYPE DOMAIN-CONTAINING PROTEIN"/>
    <property type="match status" value="1"/>
</dbReference>
<evidence type="ECO:0000256" key="3">
    <source>
        <dbReference type="ARBA" id="ARBA00022833"/>
    </source>
</evidence>
<evidence type="ECO:0000259" key="6">
    <source>
        <dbReference type="PROSITE" id="PS50089"/>
    </source>
</evidence>
<reference evidence="8" key="1">
    <citation type="submission" date="2020-03" db="EMBL/GenBank/DDBJ databases">
        <title>A high-quality chromosome-level genome assembly of a woody plant with both climbing and erect habits, Rhamnella rubrinervis.</title>
        <authorList>
            <person name="Lu Z."/>
            <person name="Yang Y."/>
            <person name="Zhu X."/>
            <person name="Sun Y."/>
        </authorList>
    </citation>
    <scope>NUCLEOTIDE SEQUENCE</scope>
    <source>
        <strain evidence="8">BYM</strain>
        <tissue evidence="8">Leaf</tissue>
    </source>
</reference>
<evidence type="ECO:0000313" key="8">
    <source>
        <dbReference type="EMBL" id="KAF3440205.1"/>
    </source>
</evidence>
<keyword evidence="5" id="KW-1133">Transmembrane helix</keyword>
<gene>
    <name evidence="7" type="ORF">FNV43_RR17106</name>
    <name evidence="8" type="ORF">FNV43_RR18488</name>
</gene>
<evidence type="ECO:0000256" key="4">
    <source>
        <dbReference type="PROSITE-ProRule" id="PRU00175"/>
    </source>
</evidence>
<dbReference type="OrthoDB" id="3045089at2759"/>
<proteinExistence type="predicted"/>
<dbReference type="EMBL" id="VOIH02000008">
    <property type="protein sequence ID" value="KAF3440205.1"/>
    <property type="molecule type" value="Genomic_DNA"/>
</dbReference>
<keyword evidence="2 4" id="KW-0863">Zinc-finger</keyword>
<keyword evidence="1" id="KW-0479">Metal-binding</keyword>
<comment type="caution">
    <text evidence="8">The sequence shown here is derived from an EMBL/GenBank/DDBJ whole genome shotgun (WGS) entry which is preliminary data.</text>
</comment>
<evidence type="ECO:0000313" key="9">
    <source>
        <dbReference type="Proteomes" id="UP000796880"/>
    </source>
</evidence>
<dbReference type="InterPro" id="IPR001841">
    <property type="entry name" value="Znf_RING"/>
</dbReference>
<dbReference type="SUPFAM" id="SSF57850">
    <property type="entry name" value="RING/U-box"/>
    <property type="match status" value="1"/>
</dbReference>
<dbReference type="EMBL" id="VOIH02000008">
    <property type="protein sequence ID" value="KAF3438831.1"/>
    <property type="molecule type" value="Genomic_DNA"/>
</dbReference>
<sequence length="174" mass="19423">MCSTLGLDHRKLQLTNSNNISSKDDIVEWCTRLLFVTHLAAYLALLVLLATMVFMIFKLLSDVDGEAGATETEPLRPRKTVTPLTYGTCGEDIERGNCSASSSSSNNSNCATSEDLYDGKVCVICYDEQRNCFFVPCGHCATCYDCAKRIFYVETKTCPLCRRCIRKVRKLFAV</sequence>
<keyword evidence="9" id="KW-1185">Reference proteome</keyword>
<dbReference type="InterPro" id="IPR013083">
    <property type="entry name" value="Znf_RING/FYVE/PHD"/>
</dbReference>